<dbReference type="InterPro" id="IPR002898">
    <property type="entry name" value="MotA_ExbB_proton_chnl"/>
</dbReference>
<dbReference type="InterPro" id="IPR050790">
    <property type="entry name" value="ExbB/TolQ_transport"/>
</dbReference>
<dbReference type="Proteomes" id="UP001277761">
    <property type="component" value="Unassembled WGS sequence"/>
</dbReference>
<evidence type="ECO:0000313" key="9">
    <source>
        <dbReference type="EMBL" id="MDX8153356.1"/>
    </source>
</evidence>
<evidence type="ECO:0000313" key="10">
    <source>
        <dbReference type="Proteomes" id="UP001277761"/>
    </source>
</evidence>
<evidence type="ECO:0000256" key="3">
    <source>
        <dbReference type="ARBA" id="ARBA00022692"/>
    </source>
</evidence>
<evidence type="ECO:0000256" key="7">
    <source>
        <dbReference type="SAM" id="Phobius"/>
    </source>
</evidence>
<dbReference type="PANTHER" id="PTHR30625">
    <property type="entry name" value="PROTEIN TOLQ"/>
    <property type="match status" value="1"/>
</dbReference>
<comment type="caution">
    <text evidence="9">The sequence shown here is derived from an EMBL/GenBank/DDBJ whole genome shotgun (WGS) entry which is preliminary data.</text>
</comment>
<keyword evidence="2" id="KW-1003">Cell membrane</keyword>
<keyword evidence="10" id="KW-1185">Reference proteome</keyword>
<sequence length="219" mass="23064">MPLAASDPITDALSSFAEALETPVHALALVLLLVLALELGRGGVEAWRRMRRGRGRLVDVATTALREPQRGRELARDVASPIAGRALERMADAVGTGDPRGSEPALAEYELAVQRRLDRTRVLVRAGPAVGLMGTLIPLAPGIASLGEGDIAGLASDLRTAFAATVVGILVGTTSFVLTLWRTRMYTEDLTALEQAVAALDADGRAPKRITEAVGEHAT</sequence>
<gene>
    <name evidence="9" type="ORF">SK069_17285</name>
</gene>
<comment type="similarity">
    <text evidence="6">Belongs to the exbB/tolQ family.</text>
</comment>
<evidence type="ECO:0000256" key="6">
    <source>
        <dbReference type="RuleBase" id="RU004057"/>
    </source>
</evidence>
<keyword evidence="3 7" id="KW-0812">Transmembrane</keyword>
<evidence type="ECO:0000256" key="5">
    <source>
        <dbReference type="ARBA" id="ARBA00023136"/>
    </source>
</evidence>
<dbReference type="PANTHER" id="PTHR30625:SF3">
    <property type="entry name" value="TOL-PAL SYSTEM PROTEIN TOLQ"/>
    <property type="match status" value="1"/>
</dbReference>
<evidence type="ECO:0000256" key="1">
    <source>
        <dbReference type="ARBA" id="ARBA00004651"/>
    </source>
</evidence>
<keyword evidence="6" id="KW-0813">Transport</keyword>
<keyword evidence="4 7" id="KW-1133">Transmembrane helix</keyword>
<name>A0ABU4VND1_9ACTN</name>
<feature type="transmembrane region" description="Helical" evidence="7">
    <location>
        <begin position="161"/>
        <end position="181"/>
    </location>
</feature>
<dbReference type="Pfam" id="PF01618">
    <property type="entry name" value="MotA_ExbB"/>
    <property type="match status" value="1"/>
</dbReference>
<feature type="transmembrane region" description="Helical" evidence="7">
    <location>
        <begin position="122"/>
        <end position="141"/>
    </location>
</feature>
<evidence type="ECO:0000256" key="2">
    <source>
        <dbReference type="ARBA" id="ARBA00022475"/>
    </source>
</evidence>
<feature type="domain" description="MotA/TolQ/ExbB proton channel" evidence="8">
    <location>
        <begin position="105"/>
        <end position="180"/>
    </location>
</feature>
<evidence type="ECO:0000259" key="8">
    <source>
        <dbReference type="Pfam" id="PF01618"/>
    </source>
</evidence>
<dbReference type="EMBL" id="JAXAVX010000013">
    <property type="protein sequence ID" value="MDX8153356.1"/>
    <property type="molecule type" value="Genomic_DNA"/>
</dbReference>
<organism evidence="9 10">
    <name type="scientific">Patulibacter brassicae</name>
    <dbReference type="NCBI Taxonomy" id="1705717"/>
    <lineage>
        <taxon>Bacteria</taxon>
        <taxon>Bacillati</taxon>
        <taxon>Actinomycetota</taxon>
        <taxon>Thermoleophilia</taxon>
        <taxon>Solirubrobacterales</taxon>
        <taxon>Patulibacteraceae</taxon>
        <taxon>Patulibacter</taxon>
    </lineage>
</organism>
<keyword evidence="6" id="KW-0653">Protein transport</keyword>
<proteinExistence type="inferred from homology"/>
<feature type="transmembrane region" description="Helical" evidence="7">
    <location>
        <begin position="24"/>
        <end position="44"/>
    </location>
</feature>
<accession>A0ABU4VND1</accession>
<reference evidence="9 10" key="1">
    <citation type="submission" date="2023-11" db="EMBL/GenBank/DDBJ databases">
        <authorList>
            <person name="Xu M."/>
            <person name="Jiang T."/>
        </authorList>
    </citation>
    <scope>NUCLEOTIDE SEQUENCE [LARGE SCALE GENOMIC DNA]</scope>
    <source>
        <strain evidence="9 10">SD</strain>
    </source>
</reference>
<protein>
    <submittedName>
        <fullName evidence="9">MotA/TolQ/ExbB proton channel family protein</fullName>
    </submittedName>
</protein>
<comment type="subcellular location">
    <subcellularLocation>
        <location evidence="1">Cell membrane</location>
        <topology evidence="1">Multi-pass membrane protein</topology>
    </subcellularLocation>
    <subcellularLocation>
        <location evidence="6">Membrane</location>
        <topology evidence="6">Multi-pass membrane protein</topology>
    </subcellularLocation>
</comment>
<keyword evidence="5 7" id="KW-0472">Membrane</keyword>
<dbReference type="RefSeq" id="WP_319955507.1">
    <property type="nucleotide sequence ID" value="NZ_JAXAVX010000013.1"/>
</dbReference>
<evidence type="ECO:0000256" key="4">
    <source>
        <dbReference type="ARBA" id="ARBA00022989"/>
    </source>
</evidence>